<sequence>MRKVKLSILILSPVLIGFIFNMLVQYIPSLGYPAPLILMAFWFYTGGVFAEENLDEVKSIVGANLLGVLSLALFCSQHMPFGMGRKLAMRFMFSPLISAPFSFFTGRVGFLFEATSHQVTSVTAMVMQGAALLVMILIFVGGYYYQKQKIQRKMREANRKNNKLNII</sequence>
<protein>
    <submittedName>
        <fullName evidence="2">Uncharacterized protein</fullName>
    </submittedName>
</protein>
<evidence type="ECO:0000313" key="2">
    <source>
        <dbReference type="EMBL" id="SFN44783.1"/>
    </source>
</evidence>
<keyword evidence="1" id="KW-0472">Membrane</keyword>
<name>A0A1I4Z3Z9_9CLOT</name>
<proteinExistence type="predicted"/>
<evidence type="ECO:0000313" key="3">
    <source>
        <dbReference type="Proteomes" id="UP000181899"/>
    </source>
</evidence>
<feature type="transmembrane region" description="Helical" evidence="1">
    <location>
        <begin position="125"/>
        <end position="145"/>
    </location>
</feature>
<gene>
    <name evidence="2" type="ORF">SAMN04488695_101922</name>
</gene>
<feature type="transmembrane region" description="Helical" evidence="1">
    <location>
        <begin position="6"/>
        <end position="24"/>
    </location>
</feature>
<keyword evidence="1" id="KW-0812">Transmembrane</keyword>
<dbReference type="Proteomes" id="UP000181899">
    <property type="component" value="Unassembled WGS sequence"/>
</dbReference>
<keyword evidence="3" id="KW-1185">Reference proteome</keyword>
<reference evidence="2 3" key="1">
    <citation type="submission" date="2016-10" db="EMBL/GenBank/DDBJ databases">
        <authorList>
            <person name="de Groot N.N."/>
        </authorList>
    </citation>
    <scope>NUCLEOTIDE SEQUENCE [LARGE SCALE GENOMIC DNA]</scope>
    <source>
        <strain evidence="2 3">ML2</strain>
    </source>
</reference>
<feature type="transmembrane region" description="Helical" evidence="1">
    <location>
        <begin position="56"/>
        <end position="75"/>
    </location>
</feature>
<accession>A0A1I4Z3Z9</accession>
<dbReference type="AlphaFoldDB" id="A0A1I4Z3Z9"/>
<dbReference type="STRING" id="398199.SAMN05421804_101508"/>
<dbReference type="OrthoDB" id="1956380at2"/>
<evidence type="ECO:0000256" key="1">
    <source>
        <dbReference type="SAM" id="Phobius"/>
    </source>
</evidence>
<organism evidence="2 3">
    <name type="scientific">Proteiniclasticum ruminis</name>
    <dbReference type="NCBI Taxonomy" id="398199"/>
    <lineage>
        <taxon>Bacteria</taxon>
        <taxon>Bacillati</taxon>
        <taxon>Bacillota</taxon>
        <taxon>Clostridia</taxon>
        <taxon>Eubacteriales</taxon>
        <taxon>Clostridiaceae</taxon>
        <taxon>Proteiniclasticum</taxon>
    </lineage>
</organism>
<keyword evidence="1" id="KW-1133">Transmembrane helix</keyword>
<dbReference type="RefSeq" id="WP_074910842.1">
    <property type="nucleotide sequence ID" value="NZ_FOVK01000001.1"/>
</dbReference>
<dbReference type="EMBL" id="FOVK01000001">
    <property type="protein sequence ID" value="SFN44783.1"/>
    <property type="molecule type" value="Genomic_DNA"/>
</dbReference>
<feature type="transmembrane region" description="Helical" evidence="1">
    <location>
        <begin position="87"/>
        <end position="105"/>
    </location>
</feature>
<dbReference type="eggNOG" id="ENOG5032APN">
    <property type="taxonomic scope" value="Bacteria"/>
</dbReference>